<gene>
    <name evidence="1" type="ORF">F383_23088</name>
</gene>
<dbReference type="AlphaFoldDB" id="A0A0B0P018"/>
<accession>A0A0B0P018</accession>
<protein>
    <submittedName>
        <fullName evidence="1">Uncharacterized protein</fullName>
    </submittedName>
</protein>
<dbReference type="EMBL" id="KN410517">
    <property type="protein sequence ID" value="KHG18395.1"/>
    <property type="molecule type" value="Genomic_DNA"/>
</dbReference>
<organism evidence="1 2">
    <name type="scientific">Gossypium arboreum</name>
    <name type="common">Tree cotton</name>
    <name type="synonym">Gossypium nanking</name>
    <dbReference type="NCBI Taxonomy" id="29729"/>
    <lineage>
        <taxon>Eukaryota</taxon>
        <taxon>Viridiplantae</taxon>
        <taxon>Streptophyta</taxon>
        <taxon>Embryophyta</taxon>
        <taxon>Tracheophyta</taxon>
        <taxon>Spermatophyta</taxon>
        <taxon>Magnoliopsida</taxon>
        <taxon>eudicotyledons</taxon>
        <taxon>Gunneridae</taxon>
        <taxon>Pentapetalae</taxon>
        <taxon>rosids</taxon>
        <taxon>malvids</taxon>
        <taxon>Malvales</taxon>
        <taxon>Malvaceae</taxon>
        <taxon>Malvoideae</taxon>
        <taxon>Gossypium</taxon>
    </lineage>
</organism>
<keyword evidence="2" id="KW-1185">Reference proteome</keyword>
<evidence type="ECO:0000313" key="1">
    <source>
        <dbReference type="EMBL" id="KHG18395.1"/>
    </source>
</evidence>
<dbReference type="Proteomes" id="UP000032142">
    <property type="component" value="Unassembled WGS sequence"/>
</dbReference>
<sequence>MEIKQSKLYNLVSSYERNKLTSPYINIQVI</sequence>
<reference evidence="2" key="1">
    <citation type="submission" date="2014-09" db="EMBL/GenBank/DDBJ databases">
        <authorList>
            <person name="Mudge J."/>
            <person name="Ramaraj T."/>
            <person name="Lindquist I.E."/>
            <person name="Bharti A.K."/>
            <person name="Sundararajan A."/>
            <person name="Cameron C.T."/>
            <person name="Woodward J.E."/>
            <person name="May G.D."/>
            <person name="Brubaker C."/>
            <person name="Broadhvest J."/>
            <person name="Wilkins T.A."/>
        </authorList>
    </citation>
    <scope>NUCLEOTIDE SEQUENCE</scope>
    <source>
        <strain evidence="2">cv. AKA8401</strain>
    </source>
</reference>
<name>A0A0B0P018_GOSAR</name>
<proteinExistence type="predicted"/>
<evidence type="ECO:0000313" key="2">
    <source>
        <dbReference type="Proteomes" id="UP000032142"/>
    </source>
</evidence>